<dbReference type="RefSeq" id="WP_311884300.1">
    <property type="nucleotide sequence ID" value="NZ_CP119391.1"/>
</dbReference>
<name>A0ABY9Z0M7_9GAMM</name>
<dbReference type="EMBL" id="CP119391">
    <property type="protein sequence ID" value="WNK20576.1"/>
    <property type="molecule type" value="Genomic_DNA"/>
</dbReference>
<evidence type="ECO:0000313" key="5">
    <source>
        <dbReference type="Proteomes" id="UP001301869"/>
    </source>
</evidence>
<gene>
    <name evidence="4" type="ORF">P1P91_02490</name>
</gene>
<organism evidence="4 5">
    <name type="scientific">Halomonas piscis</name>
    <dbReference type="NCBI Taxonomy" id="3031727"/>
    <lineage>
        <taxon>Bacteria</taxon>
        <taxon>Pseudomonadati</taxon>
        <taxon>Pseudomonadota</taxon>
        <taxon>Gammaproteobacteria</taxon>
        <taxon>Oceanospirillales</taxon>
        <taxon>Halomonadaceae</taxon>
        <taxon>Halomonas</taxon>
    </lineage>
</organism>
<feature type="chain" id="PRO_5046134419" evidence="2">
    <location>
        <begin position="25"/>
        <end position="170"/>
    </location>
</feature>
<evidence type="ECO:0000259" key="3">
    <source>
        <dbReference type="Pfam" id="PF13511"/>
    </source>
</evidence>
<evidence type="ECO:0000256" key="1">
    <source>
        <dbReference type="SAM" id="MobiDB-lite"/>
    </source>
</evidence>
<sequence length="170" mass="18553">MRQQRVGWLVGMLMAALAWGPLQAQTVYRVVDEAGNVTFTDDADSGGREVTLKPLQGVSASTPEKPSAEPSPGAPFMPYDRFVIARPASTATLPAAPFPVEVEVRPALRDDHRVRLLVDGSLSQSALRSDAFWVPRLAPGEHRLQAELLDARQRVRHRTPELEVRVAPGG</sequence>
<feature type="domain" description="DUF4124" evidence="3">
    <location>
        <begin position="15"/>
        <end position="65"/>
    </location>
</feature>
<dbReference type="InterPro" id="IPR025392">
    <property type="entry name" value="DUF4124"/>
</dbReference>
<keyword evidence="5" id="KW-1185">Reference proteome</keyword>
<evidence type="ECO:0000256" key="2">
    <source>
        <dbReference type="SAM" id="SignalP"/>
    </source>
</evidence>
<protein>
    <submittedName>
        <fullName evidence="4">DUF4124 domain-containing protein</fullName>
    </submittedName>
</protein>
<reference evidence="4 5" key="1">
    <citation type="submission" date="2023-03" db="EMBL/GenBank/DDBJ databases">
        <title>Halomonas sp. nov., isolated from Korean tranditional fermented seafood 'Jeotgal'.</title>
        <authorList>
            <person name="Kim B."/>
            <person name="Shin N.-R."/>
        </authorList>
    </citation>
    <scope>NUCLEOTIDE SEQUENCE [LARGE SCALE GENOMIC DNA]</scope>
    <source>
        <strain evidence="4 5">SG2L-4</strain>
    </source>
</reference>
<dbReference type="Proteomes" id="UP001301869">
    <property type="component" value="Chromosome"/>
</dbReference>
<dbReference type="Pfam" id="PF13511">
    <property type="entry name" value="DUF4124"/>
    <property type="match status" value="1"/>
</dbReference>
<accession>A0ABY9Z0M7</accession>
<proteinExistence type="predicted"/>
<evidence type="ECO:0000313" key="4">
    <source>
        <dbReference type="EMBL" id="WNK20576.1"/>
    </source>
</evidence>
<feature type="region of interest" description="Disordered" evidence="1">
    <location>
        <begin position="55"/>
        <end position="74"/>
    </location>
</feature>
<feature type="signal peptide" evidence="2">
    <location>
        <begin position="1"/>
        <end position="24"/>
    </location>
</feature>
<keyword evidence="2" id="KW-0732">Signal</keyword>